<evidence type="ECO:0000313" key="6">
    <source>
        <dbReference type="Proteomes" id="UP000188912"/>
    </source>
</evidence>
<dbReference type="PANTHER" id="PTHR44858">
    <property type="entry name" value="TETRATRICOPEPTIDE REPEAT PROTEIN 6"/>
    <property type="match status" value="1"/>
</dbReference>
<evidence type="ECO:0000256" key="1">
    <source>
        <dbReference type="ARBA" id="ARBA00022737"/>
    </source>
</evidence>
<sequence length="239" mass="26609">MVALMISRLRLFLSLLLAMVCLAVEVPPLAGQGLPEIPPENDSKAPVLEPDDLIPERPEATDKTPEQAIPNDGRTAAARKAIELDRLFATLKRTANQEQAATIARQIQGLWAQSGSETVDFLLQSAETAIEDEDYALALDLLDNIVALKPDFAEGWMRRASLHIQMNDLTLAVIELNQALKYEPRHYNAMAQLGLVMEMTGRRNQALKAYYQALESYPQMLRVQKRIGTLEEETTGRAI</sequence>
<dbReference type="KEGG" id="thd:BHV28_16480"/>
<protein>
    <submittedName>
        <fullName evidence="5">TPR repeat protein</fullName>
    </submittedName>
</protein>
<dbReference type="InterPro" id="IPR050498">
    <property type="entry name" value="Ycf3"/>
</dbReference>
<evidence type="ECO:0000313" key="5">
    <source>
        <dbReference type="EMBL" id="AQS42326.1"/>
    </source>
</evidence>
<name>A0A1U9JWU8_9HYPH</name>
<keyword evidence="6" id="KW-1185">Reference proteome</keyword>
<organism evidence="5 6">
    <name type="scientific">Candidatus Tokpelaia hoelldobleri</name>
    <dbReference type="NCBI Taxonomy" id="1902579"/>
    <lineage>
        <taxon>Bacteria</taxon>
        <taxon>Pseudomonadati</taxon>
        <taxon>Pseudomonadota</taxon>
        <taxon>Alphaproteobacteria</taxon>
        <taxon>Hyphomicrobiales</taxon>
        <taxon>Candidatus Tokpelaia</taxon>
    </lineage>
</organism>
<dbReference type="PROSITE" id="PS50005">
    <property type="entry name" value="TPR"/>
    <property type="match status" value="2"/>
</dbReference>
<feature type="repeat" description="TPR" evidence="3">
    <location>
        <begin position="153"/>
        <end position="186"/>
    </location>
</feature>
<feature type="repeat" description="TPR" evidence="3">
    <location>
        <begin position="187"/>
        <end position="220"/>
    </location>
</feature>
<evidence type="ECO:0000256" key="2">
    <source>
        <dbReference type="ARBA" id="ARBA00022803"/>
    </source>
</evidence>
<feature type="compositionally biased region" description="Basic and acidic residues" evidence="4">
    <location>
        <begin position="54"/>
        <end position="65"/>
    </location>
</feature>
<dbReference type="Pfam" id="PF14559">
    <property type="entry name" value="TPR_19"/>
    <property type="match status" value="1"/>
</dbReference>
<reference evidence="5 6" key="1">
    <citation type="journal article" date="2010" name="Science">
        <title>Genomic comparison of the ants Camponotus floridanus and Harpegnathos saltator.</title>
        <authorList>
            <person name="Bonasio R."/>
            <person name="Zhang G."/>
            <person name="Ye C."/>
            <person name="Mutti N.S."/>
            <person name="Fang X."/>
            <person name="Qin N."/>
            <person name="Donahue G."/>
            <person name="Yang P."/>
            <person name="Li Q."/>
            <person name="Li C."/>
            <person name="Zhang P."/>
            <person name="Huang Z."/>
            <person name="Berger S.L."/>
            <person name="Reinberg D."/>
            <person name="Wang J."/>
            <person name="Liebig J."/>
        </authorList>
    </citation>
    <scope>NUCLEOTIDE SEQUENCE [LARGE SCALE GENOMIC DNA]</scope>
    <source>
        <strain evidence="5 6">Hsal</strain>
    </source>
</reference>
<proteinExistence type="predicted"/>
<gene>
    <name evidence="5" type="ORF">BHV28_16480</name>
</gene>
<evidence type="ECO:0000256" key="4">
    <source>
        <dbReference type="SAM" id="MobiDB-lite"/>
    </source>
</evidence>
<dbReference type="SMART" id="SM00028">
    <property type="entry name" value="TPR"/>
    <property type="match status" value="3"/>
</dbReference>
<dbReference type="Gene3D" id="1.25.40.10">
    <property type="entry name" value="Tetratricopeptide repeat domain"/>
    <property type="match status" value="1"/>
</dbReference>
<dbReference type="EMBL" id="CP017315">
    <property type="protein sequence ID" value="AQS42326.1"/>
    <property type="molecule type" value="Genomic_DNA"/>
</dbReference>
<dbReference type="AlphaFoldDB" id="A0A1U9JWU8"/>
<reference evidence="5 6" key="2">
    <citation type="journal article" date="2016" name="Sci. Rep.">
        <title>The genome of Rhizobiales bacteria in predatory ants reveals urease gene functions but no genes for nitrogen fixation.</title>
        <authorList>
            <person name="Neuvonen M.M."/>
            <person name="Tamarit D."/>
            <person name="Naslund K."/>
            <person name="Liebig J."/>
            <person name="Feldhaar H."/>
            <person name="Moran N.A."/>
            <person name="Guy L."/>
            <person name="Andersson S.G."/>
        </authorList>
    </citation>
    <scope>NUCLEOTIDE SEQUENCE [LARGE SCALE GENOMIC DNA]</scope>
    <source>
        <strain evidence="5 6">Hsal</strain>
    </source>
</reference>
<accession>A0A1U9JWU8</accession>
<feature type="region of interest" description="Disordered" evidence="4">
    <location>
        <begin position="35"/>
        <end position="73"/>
    </location>
</feature>
<keyword evidence="1" id="KW-0677">Repeat</keyword>
<dbReference type="InterPro" id="IPR019734">
    <property type="entry name" value="TPR_rpt"/>
</dbReference>
<dbReference type="InterPro" id="IPR011990">
    <property type="entry name" value="TPR-like_helical_dom_sf"/>
</dbReference>
<dbReference type="SUPFAM" id="SSF48452">
    <property type="entry name" value="TPR-like"/>
    <property type="match status" value="1"/>
</dbReference>
<dbReference type="STRING" id="1902579.BHV28_16480"/>
<evidence type="ECO:0000256" key="3">
    <source>
        <dbReference type="PROSITE-ProRule" id="PRU00339"/>
    </source>
</evidence>
<keyword evidence="2 3" id="KW-0802">TPR repeat</keyword>
<dbReference type="PANTHER" id="PTHR44858:SF1">
    <property type="entry name" value="UDP-N-ACETYLGLUCOSAMINE--PEPTIDE N-ACETYLGLUCOSAMINYLTRANSFERASE SPINDLY-RELATED"/>
    <property type="match status" value="1"/>
</dbReference>
<dbReference type="Proteomes" id="UP000188912">
    <property type="component" value="Chromosome"/>
</dbReference>